<comment type="similarity">
    <text evidence="1">Belongs to the short-chain dehydrogenases/reductases (SDR) family.</text>
</comment>
<dbReference type="AlphaFoldDB" id="F8IJU4"/>
<dbReference type="KEGG" id="aad:TC41_0315"/>
<dbReference type="InterPro" id="IPR011294">
    <property type="entry name" value="3-OHbutyrate_DH"/>
</dbReference>
<reference evidence="3 4" key="1">
    <citation type="journal article" date="2011" name="J. Bacteriol.">
        <title>Complete Genome Sequence of Alicyclobacillus acidocaldarius Strain Tc-4-1.</title>
        <authorList>
            <person name="Chen Y."/>
            <person name="He Y."/>
            <person name="Zhang B."/>
            <person name="Yang J."/>
            <person name="Li W."/>
            <person name="Dong Z."/>
            <person name="Hu S."/>
        </authorList>
    </citation>
    <scope>NUCLEOTIDE SEQUENCE [LARGE SCALE GENOMIC DNA]</scope>
    <source>
        <strain evidence="3 4">Tc-4-1</strain>
    </source>
</reference>
<reference evidence="4" key="2">
    <citation type="submission" date="2011-06" db="EMBL/GenBank/DDBJ databases">
        <title>The complete genome sequence of Alicyclobacillus acidocaldarius sp. Tc-4-1.</title>
        <authorList>
            <person name="Chen Y."/>
            <person name="He Y."/>
            <person name="Dong Z."/>
            <person name="Hu S."/>
        </authorList>
    </citation>
    <scope>NUCLEOTIDE SEQUENCE [LARGE SCALE GENOMIC DNA]</scope>
    <source>
        <strain evidence="4">Tc-4-1</strain>
    </source>
</reference>
<evidence type="ECO:0000313" key="3">
    <source>
        <dbReference type="EMBL" id="AEJ42283.1"/>
    </source>
</evidence>
<dbReference type="HOGENOM" id="CLU_010194_1_0_9"/>
<evidence type="ECO:0000256" key="2">
    <source>
        <dbReference type="ARBA" id="ARBA00023002"/>
    </source>
</evidence>
<dbReference type="Gene3D" id="3.40.50.720">
    <property type="entry name" value="NAD(P)-binding Rossmann-like Domain"/>
    <property type="match status" value="1"/>
</dbReference>
<dbReference type="SUPFAM" id="SSF51735">
    <property type="entry name" value="NAD(P)-binding Rossmann-fold domains"/>
    <property type="match status" value="1"/>
</dbReference>
<dbReference type="PRINTS" id="PR00081">
    <property type="entry name" value="GDHRDH"/>
</dbReference>
<dbReference type="InterPro" id="IPR050259">
    <property type="entry name" value="SDR"/>
</dbReference>
<dbReference type="Proteomes" id="UP000000292">
    <property type="component" value="Chromosome"/>
</dbReference>
<accession>F8IJU4</accession>
<dbReference type="GO" id="GO:0008206">
    <property type="term" value="P:bile acid metabolic process"/>
    <property type="evidence" value="ECO:0007669"/>
    <property type="project" value="UniProtKB-ARBA"/>
</dbReference>
<gene>
    <name evidence="3" type="primary">bdh</name>
    <name evidence="3" type="ordered locus">TC41_0315</name>
</gene>
<dbReference type="Pfam" id="PF13561">
    <property type="entry name" value="adh_short_C2"/>
    <property type="match status" value="1"/>
</dbReference>
<dbReference type="PROSITE" id="PS00061">
    <property type="entry name" value="ADH_SHORT"/>
    <property type="match status" value="1"/>
</dbReference>
<evidence type="ECO:0000256" key="1">
    <source>
        <dbReference type="ARBA" id="ARBA00006484"/>
    </source>
</evidence>
<dbReference type="InterPro" id="IPR002347">
    <property type="entry name" value="SDR_fam"/>
</dbReference>
<dbReference type="GO" id="GO:0003858">
    <property type="term" value="F:3-hydroxybutyrate dehydrogenase activity"/>
    <property type="evidence" value="ECO:0007669"/>
    <property type="project" value="InterPro"/>
</dbReference>
<dbReference type="NCBIfam" id="TIGR01963">
    <property type="entry name" value="PHB_DH"/>
    <property type="match status" value="1"/>
</dbReference>
<evidence type="ECO:0000313" key="4">
    <source>
        <dbReference type="Proteomes" id="UP000000292"/>
    </source>
</evidence>
<dbReference type="PANTHER" id="PTHR42879">
    <property type="entry name" value="3-OXOACYL-(ACYL-CARRIER-PROTEIN) REDUCTASE"/>
    <property type="match status" value="1"/>
</dbReference>
<dbReference type="InterPro" id="IPR020904">
    <property type="entry name" value="Sc_DH/Rdtase_CS"/>
</dbReference>
<dbReference type="PANTHER" id="PTHR42879:SF2">
    <property type="entry name" value="3-OXOACYL-[ACYL-CARRIER-PROTEIN] REDUCTASE FABG"/>
    <property type="match status" value="1"/>
</dbReference>
<dbReference type="EMBL" id="CP002902">
    <property type="protein sequence ID" value="AEJ42283.1"/>
    <property type="molecule type" value="Genomic_DNA"/>
</dbReference>
<dbReference type="InterPro" id="IPR036291">
    <property type="entry name" value="NAD(P)-bd_dom_sf"/>
</dbReference>
<protein>
    <submittedName>
        <fullName evidence="3">3-hydroxybutyrate dehydrogenase</fullName>
    </submittedName>
</protein>
<proteinExistence type="inferred from homology"/>
<sequence length="263" mass="27654">MKMEISLQGRVAVVTGAASGIGLAVATAMAEAGASVVLSDLRQDAAEAQAQALRQRGLEVTAIAADASDEGEIDRLFTQAEAQYGRVDIVVNNAGMQHVAPIETFPTDVFRKMVDLMLTGPFLSIKRALPGMKARGYGRILNMASINGLVGFAGKAAYNAAKHGLIGLTKVAALEAAEHGVTVNALCPGYVDTPLVRNQLDDLARTRNVPVEQVLEDVIYPLVPQKRLLAPEEVAHYAVFLASDLAASVTGQAVVMDGGYVAQ</sequence>
<dbReference type="PATRIC" id="fig|1048834.4.peg.295"/>
<dbReference type="NCBIfam" id="NF009093">
    <property type="entry name" value="PRK12429.1"/>
    <property type="match status" value="1"/>
</dbReference>
<keyword evidence="2" id="KW-0560">Oxidoreductase</keyword>
<dbReference type="FunFam" id="3.40.50.720:FF:000084">
    <property type="entry name" value="Short-chain dehydrogenase reductase"/>
    <property type="match status" value="1"/>
</dbReference>
<name>F8IJU4_ALIAT</name>
<organism evidence="3 4">
    <name type="scientific">Alicyclobacillus acidocaldarius (strain Tc-4-1)</name>
    <name type="common">Bacillus acidocaldarius</name>
    <dbReference type="NCBI Taxonomy" id="1048834"/>
    <lineage>
        <taxon>Bacteria</taxon>
        <taxon>Bacillati</taxon>
        <taxon>Bacillota</taxon>
        <taxon>Bacilli</taxon>
        <taxon>Bacillales</taxon>
        <taxon>Alicyclobacillaceae</taxon>
        <taxon>Alicyclobacillus</taxon>
    </lineage>
</organism>
<dbReference type="PRINTS" id="PR00080">
    <property type="entry name" value="SDRFAMILY"/>
</dbReference>
<dbReference type="eggNOG" id="COG1028">
    <property type="taxonomic scope" value="Bacteria"/>
</dbReference>
<dbReference type="STRING" id="1048834.TC41_0315"/>